<dbReference type="AlphaFoldDB" id="Q39TB8"/>
<dbReference type="PANTHER" id="PTHR30461:SF2">
    <property type="entry name" value="SERINE RECOMBINASE PINE-RELATED"/>
    <property type="match status" value="1"/>
</dbReference>
<keyword evidence="1" id="KW-0229">DNA integration</keyword>
<evidence type="ECO:0000313" key="8">
    <source>
        <dbReference type="Proteomes" id="UP000007073"/>
    </source>
</evidence>
<sequence length="216" mass="23741">MKRYVSYLRVSTDKQGREGYGVGAQREAVANYLNGGKWELLREFVEVESGRKKDRPELAAALSFCKLTKSTLIVAKLDRLARNVAFVSSLMESGVDFVAVDFPEANKLTVHILAAVAEHEAGMISTRTKAALAAARTRGVKLGNPNLTNEARSAGRVARAMKSDEDAKRVKPIIEGLRLQGMGLRETARELNRQGIRTPLGKDWTATAVKNAMARW</sequence>
<evidence type="ECO:0000259" key="6">
    <source>
        <dbReference type="PROSITE" id="PS51736"/>
    </source>
</evidence>
<keyword evidence="3" id="KW-0233">DNA recombination</keyword>
<evidence type="ECO:0000256" key="5">
    <source>
        <dbReference type="PROSITE-ProRule" id="PRU10137"/>
    </source>
</evidence>
<evidence type="ECO:0000256" key="3">
    <source>
        <dbReference type="ARBA" id="ARBA00023172"/>
    </source>
</evidence>
<dbReference type="GO" id="GO:0003677">
    <property type="term" value="F:DNA binding"/>
    <property type="evidence" value="ECO:0007669"/>
    <property type="project" value="UniProtKB-KW"/>
</dbReference>
<proteinExistence type="predicted"/>
<dbReference type="GO" id="GO:0015074">
    <property type="term" value="P:DNA integration"/>
    <property type="evidence" value="ECO:0007669"/>
    <property type="project" value="UniProtKB-KW"/>
</dbReference>
<dbReference type="GO" id="GO:0000150">
    <property type="term" value="F:DNA strand exchange activity"/>
    <property type="evidence" value="ECO:0007669"/>
    <property type="project" value="InterPro"/>
</dbReference>
<dbReference type="Pfam" id="PF07508">
    <property type="entry name" value="Recombinase"/>
    <property type="match status" value="1"/>
</dbReference>
<reference evidence="7 8" key="1">
    <citation type="submission" date="2005-10" db="EMBL/GenBank/DDBJ databases">
        <title>Complete sequence of Geobacter metallireducens GS-15.</title>
        <authorList>
            <consortium name="US DOE Joint Genome Institute"/>
            <person name="Copeland A."/>
            <person name="Lucas S."/>
            <person name="Lapidus A."/>
            <person name="Barry K."/>
            <person name="Detter J.C."/>
            <person name="Glavina T."/>
            <person name="Hammon N."/>
            <person name="Israni S."/>
            <person name="Pitluck S."/>
            <person name="Di Bartolo G."/>
            <person name="Chain P."/>
            <person name="Schmutz J."/>
            <person name="Larimer F."/>
            <person name="Land M."/>
            <person name="Kyrpides N."/>
            <person name="Ivanova N."/>
            <person name="Richardson P."/>
        </authorList>
    </citation>
    <scope>NUCLEOTIDE SEQUENCE [LARGE SCALE GENOMIC DNA]</scope>
    <source>
        <strain evidence="8">ATCC 53774 / DSM 7210 / GS-15</strain>
    </source>
</reference>
<dbReference type="Proteomes" id="UP000007073">
    <property type="component" value="Chromosome"/>
</dbReference>
<feature type="domain" description="Resolvase/invertase-type recombinase catalytic" evidence="6">
    <location>
        <begin position="3"/>
        <end position="139"/>
    </location>
</feature>
<dbReference type="PROSITE" id="PS51736">
    <property type="entry name" value="RECOMBINASES_3"/>
    <property type="match status" value="1"/>
</dbReference>
<evidence type="ECO:0000256" key="1">
    <source>
        <dbReference type="ARBA" id="ARBA00022908"/>
    </source>
</evidence>
<gene>
    <name evidence="7" type="ordered locus">Gmet_2281</name>
</gene>
<evidence type="ECO:0000256" key="4">
    <source>
        <dbReference type="PIRSR" id="PIRSR606118-50"/>
    </source>
</evidence>
<dbReference type="SMART" id="SM00857">
    <property type="entry name" value="Resolvase"/>
    <property type="match status" value="1"/>
</dbReference>
<dbReference type="EMBL" id="CP000148">
    <property type="protein sequence ID" value="ABB32506.1"/>
    <property type="molecule type" value="Genomic_DNA"/>
</dbReference>
<reference evidence="7 8" key="2">
    <citation type="journal article" date="2009" name="BMC Microbiol.">
        <title>The genome sequence of Geobacter metallireducens: features of metabolism, physiology and regulation common and dissimilar to Geobacter sulfurreducens.</title>
        <authorList>
            <person name="Aklujkar M."/>
            <person name="Krushkal J."/>
            <person name="DiBartolo G."/>
            <person name="Lapidus A."/>
            <person name="Land M.L."/>
            <person name="Lovley D.R."/>
        </authorList>
    </citation>
    <scope>NUCLEOTIDE SEQUENCE [LARGE SCALE GENOMIC DNA]</scope>
    <source>
        <strain evidence="8">ATCC 53774 / DSM 7210 / GS-15</strain>
    </source>
</reference>
<dbReference type="RefSeq" id="WP_011366034.1">
    <property type="nucleotide sequence ID" value="NC_007517.1"/>
</dbReference>
<dbReference type="Gene3D" id="3.40.50.1390">
    <property type="entry name" value="Resolvase, N-terminal catalytic domain"/>
    <property type="match status" value="1"/>
</dbReference>
<evidence type="ECO:0000313" key="7">
    <source>
        <dbReference type="EMBL" id="ABB32506.1"/>
    </source>
</evidence>
<keyword evidence="8" id="KW-1185">Reference proteome</keyword>
<dbReference type="InterPro" id="IPR036162">
    <property type="entry name" value="Resolvase-like_N_sf"/>
</dbReference>
<dbReference type="CDD" id="cd00338">
    <property type="entry name" value="Ser_Recombinase"/>
    <property type="match status" value="1"/>
</dbReference>
<dbReference type="KEGG" id="gme:Gmet_2281"/>
<protein>
    <submittedName>
        <fullName evidence="7">Resolvase-like serine recombinase</fullName>
    </submittedName>
</protein>
<dbReference type="HOGENOM" id="CLU_010686_0_1_7"/>
<keyword evidence="2" id="KW-0238">DNA-binding</keyword>
<dbReference type="InterPro" id="IPR006119">
    <property type="entry name" value="Resolv_N"/>
</dbReference>
<dbReference type="SUPFAM" id="SSF53041">
    <property type="entry name" value="Resolvase-like"/>
    <property type="match status" value="1"/>
</dbReference>
<accession>Q39TB8</accession>
<dbReference type="InterPro" id="IPR011109">
    <property type="entry name" value="DNA_bind_recombinase_dom"/>
</dbReference>
<dbReference type="eggNOG" id="COG1961">
    <property type="taxonomic scope" value="Bacteria"/>
</dbReference>
<evidence type="ECO:0000256" key="2">
    <source>
        <dbReference type="ARBA" id="ARBA00023125"/>
    </source>
</evidence>
<dbReference type="PROSITE" id="PS00397">
    <property type="entry name" value="RECOMBINASES_1"/>
    <property type="match status" value="1"/>
</dbReference>
<dbReference type="InterPro" id="IPR006118">
    <property type="entry name" value="Recombinase_CS"/>
</dbReference>
<dbReference type="PANTHER" id="PTHR30461">
    <property type="entry name" value="DNA-INVERTASE FROM LAMBDOID PROPHAGE"/>
    <property type="match status" value="1"/>
</dbReference>
<dbReference type="Pfam" id="PF00239">
    <property type="entry name" value="Resolvase"/>
    <property type="match status" value="1"/>
</dbReference>
<dbReference type="STRING" id="269799.Gmet_2281"/>
<dbReference type="InterPro" id="IPR050639">
    <property type="entry name" value="SSR_resolvase"/>
</dbReference>
<feature type="active site" description="O-(5'-phospho-DNA)-serine intermediate" evidence="4 5">
    <location>
        <position position="11"/>
    </location>
</feature>
<organism evidence="7 8">
    <name type="scientific">Geobacter metallireducens (strain ATCC 53774 / DSM 7210 / GS-15)</name>
    <dbReference type="NCBI Taxonomy" id="269799"/>
    <lineage>
        <taxon>Bacteria</taxon>
        <taxon>Pseudomonadati</taxon>
        <taxon>Thermodesulfobacteriota</taxon>
        <taxon>Desulfuromonadia</taxon>
        <taxon>Geobacterales</taxon>
        <taxon>Geobacteraceae</taxon>
        <taxon>Geobacter</taxon>
    </lineage>
</organism>
<name>Q39TB8_GEOMG</name>